<dbReference type="Pfam" id="PF11518">
    <property type="entry name" value="DUF3221"/>
    <property type="match status" value="1"/>
</dbReference>
<accession>A0A916JRU4</accession>
<feature type="chain" id="PRO_5039576145" description="DUF3221 domain-containing protein" evidence="1">
    <location>
        <begin position="19"/>
        <end position="95"/>
    </location>
</feature>
<organism evidence="2 3">
    <name type="scientific">Paenibacillus solanacearum</name>
    <dbReference type="NCBI Taxonomy" id="2048548"/>
    <lineage>
        <taxon>Bacteria</taxon>
        <taxon>Bacillati</taxon>
        <taxon>Bacillota</taxon>
        <taxon>Bacilli</taxon>
        <taxon>Bacillales</taxon>
        <taxon>Paenibacillaceae</taxon>
        <taxon>Paenibacillus</taxon>
    </lineage>
</organism>
<protein>
    <recommendedName>
        <fullName evidence="4">DUF3221 domain-containing protein</fullName>
    </recommendedName>
</protein>
<sequence length="95" mass="10524">MRNIVVLCIVITSLLLTAACSKQVEHIGIVTDIHEKRILVSGIENKNNSIWFTSKKMLPPEVRVGSKVKIIFDGVVATSYPGQAFAQKIIVMNEE</sequence>
<keyword evidence="3" id="KW-1185">Reference proteome</keyword>
<name>A0A916JRU4_9BACL</name>
<proteinExistence type="predicted"/>
<evidence type="ECO:0000313" key="3">
    <source>
        <dbReference type="Proteomes" id="UP000693672"/>
    </source>
</evidence>
<feature type="signal peptide" evidence="1">
    <location>
        <begin position="1"/>
        <end position="18"/>
    </location>
</feature>
<keyword evidence="1" id="KW-0732">Signal</keyword>
<evidence type="ECO:0008006" key="4">
    <source>
        <dbReference type="Google" id="ProtNLM"/>
    </source>
</evidence>
<dbReference type="Proteomes" id="UP000693672">
    <property type="component" value="Unassembled WGS sequence"/>
</dbReference>
<dbReference type="PROSITE" id="PS51257">
    <property type="entry name" value="PROKAR_LIPOPROTEIN"/>
    <property type="match status" value="1"/>
</dbReference>
<reference evidence="2" key="1">
    <citation type="submission" date="2021-06" db="EMBL/GenBank/DDBJ databases">
        <authorList>
            <person name="Criscuolo A."/>
        </authorList>
    </citation>
    <scope>NUCLEOTIDE SEQUENCE</scope>
    <source>
        <strain evidence="2">CIP111600</strain>
    </source>
</reference>
<comment type="caution">
    <text evidence="2">The sequence shown here is derived from an EMBL/GenBank/DDBJ whole genome shotgun (WGS) entry which is preliminary data.</text>
</comment>
<dbReference type="InterPro" id="IPR021598">
    <property type="entry name" value="DUF3221"/>
</dbReference>
<gene>
    <name evidence="2" type="ORF">PAESOLCIP111_00113</name>
</gene>
<evidence type="ECO:0000256" key="1">
    <source>
        <dbReference type="SAM" id="SignalP"/>
    </source>
</evidence>
<dbReference type="EMBL" id="CAJVAS010000001">
    <property type="protein sequence ID" value="CAG7597043.1"/>
    <property type="molecule type" value="Genomic_DNA"/>
</dbReference>
<dbReference type="AlphaFoldDB" id="A0A916JRU4"/>
<evidence type="ECO:0000313" key="2">
    <source>
        <dbReference type="EMBL" id="CAG7597043.1"/>
    </source>
</evidence>
<dbReference type="RefSeq" id="WP_218089948.1">
    <property type="nucleotide sequence ID" value="NZ_CAJVAS010000001.1"/>
</dbReference>